<evidence type="ECO:0000313" key="3">
    <source>
        <dbReference type="RefSeq" id="XP_027347962.1"/>
    </source>
</evidence>
<evidence type="ECO:0000313" key="2">
    <source>
        <dbReference type="Proteomes" id="UP000694853"/>
    </source>
</evidence>
<dbReference type="Pfam" id="PF00078">
    <property type="entry name" value="RVT_1"/>
    <property type="match status" value="1"/>
</dbReference>
<dbReference type="SUPFAM" id="SSF56672">
    <property type="entry name" value="DNA/RNA polymerases"/>
    <property type="match status" value="1"/>
</dbReference>
<protein>
    <submittedName>
        <fullName evidence="3">Uncharacterized protein LOC113859365</fullName>
    </submittedName>
</protein>
<dbReference type="AlphaFoldDB" id="A0A8B8KVP2"/>
<dbReference type="InterPro" id="IPR000477">
    <property type="entry name" value="RT_dom"/>
</dbReference>
<dbReference type="PANTHER" id="PTHR33064">
    <property type="entry name" value="POL PROTEIN"/>
    <property type="match status" value="1"/>
</dbReference>
<sequence length="177" mass="20527">MRKCDHRIQLINETPVCSKPYRYPHVQKEEIERQVQGLLATGFIREIASSYASPLVLVKKKDVFFDDILVYTKTWNDHLEYLTITLQILEENGLAVNFKKCSFGKRKIEYLGHVISVQGVQPDNDKISAIQQWLAPTTMKELRGFLRLSGYYCRFILNYGKIAAPPTALLQKEKEFK</sequence>
<dbReference type="Gene3D" id="3.10.10.10">
    <property type="entry name" value="HIV Type 1 Reverse Transcriptase, subunit A, domain 1"/>
    <property type="match status" value="1"/>
</dbReference>
<dbReference type="InterPro" id="IPR043128">
    <property type="entry name" value="Rev_trsase/Diguanyl_cyclase"/>
</dbReference>
<name>A0A8B8KVP2_ABRPR</name>
<dbReference type="PANTHER" id="PTHR33064:SF37">
    <property type="entry name" value="RIBONUCLEASE H"/>
    <property type="match status" value="1"/>
</dbReference>
<dbReference type="Proteomes" id="UP000694853">
    <property type="component" value="Unplaced"/>
</dbReference>
<proteinExistence type="predicted"/>
<feature type="domain" description="Reverse transcriptase" evidence="1">
    <location>
        <begin position="62"/>
        <end position="115"/>
    </location>
</feature>
<dbReference type="RefSeq" id="XP_027347962.1">
    <property type="nucleotide sequence ID" value="XM_027492161.1"/>
</dbReference>
<dbReference type="InterPro" id="IPR051320">
    <property type="entry name" value="Viral_Replic_Matur_Polypro"/>
</dbReference>
<evidence type="ECO:0000259" key="1">
    <source>
        <dbReference type="Pfam" id="PF00078"/>
    </source>
</evidence>
<reference evidence="3" key="2">
    <citation type="submission" date="2025-08" db="UniProtKB">
        <authorList>
            <consortium name="RefSeq"/>
        </authorList>
    </citation>
    <scope>IDENTIFICATION</scope>
    <source>
        <tissue evidence="3">Young leaves</tissue>
    </source>
</reference>
<keyword evidence="2" id="KW-1185">Reference proteome</keyword>
<dbReference type="GeneID" id="113859365"/>
<reference evidence="2" key="1">
    <citation type="journal article" date="2019" name="Toxins">
        <title>Detection of Abrin-Like and Prepropulchellin-Like Toxin Genes and Transcripts Using Whole Genome Sequencing and Full-Length Transcript Sequencing of Abrus precatorius.</title>
        <authorList>
            <person name="Hovde B.T."/>
            <person name="Daligault H.E."/>
            <person name="Hanschen E.R."/>
            <person name="Kunde Y.A."/>
            <person name="Johnson M.B."/>
            <person name="Starkenburg S.R."/>
            <person name="Johnson S.L."/>
        </authorList>
    </citation>
    <scope>NUCLEOTIDE SEQUENCE [LARGE SCALE GENOMIC DNA]</scope>
</reference>
<gene>
    <name evidence="3" type="primary">LOC113859365</name>
</gene>
<dbReference type="InterPro" id="IPR043502">
    <property type="entry name" value="DNA/RNA_pol_sf"/>
</dbReference>
<accession>A0A8B8KVP2</accession>
<dbReference type="OrthoDB" id="1928132at2759"/>
<dbReference type="Gene3D" id="3.30.70.270">
    <property type="match status" value="2"/>
</dbReference>
<dbReference type="KEGG" id="aprc:113859365"/>
<organism evidence="2 3">
    <name type="scientific">Abrus precatorius</name>
    <name type="common">Indian licorice</name>
    <name type="synonym">Glycine abrus</name>
    <dbReference type="NCBI Taxonomy" id="3816"/>
    <lineage>
        <taxon>Eukaryota</taxon>
        <taxon>Viridiplantae</taxon>
        <taxon>Streptophyta</taxon>
        <taxon>Embryophyta</taxon>
        <taxon>Tracheophyta</taxon>
        <taxon>Spermatophyta</taxon>
        <taxon>Magnoliopsida</taxon>
        <taxon>eudicotyledons</taxon>
        <taxon>Gunneridae</taxon>
        <taxon>Pentapetalae</taxon>
        <taxon>rosids</taxon>
        <taxon>fabids</taxon>
        <taxon>Fabales</taxon>
        <taxon>Fabaceae</taxon>
        <taxon>Papilionoideae</taxon>
        <taxon>50 kb inversion clade</taxon>
        <taxon>NPAAA clade</taxon>
        <taxon>indigoferoid/millettioid clade</taxon>
        <taxon>Abreae</taxon>
        <taxon>Abrus</taxon>
    </lineage>
</organism>